<proteinExistence type="predicted"/>
<evidence type="ECO:0000313" key="5">
    <source>
        <dbReference type="EMBL" id="PCG68127.1"/>
    </source>
</evidence>
<dbReference type="PANTHER" id="PTHR10380:SF218">
    <property type="entry name" value="ADULT CUTICLE PROTEIN 65AA-RELATED"/>
    <property type="match status" value="1"/>
</dbReference>
<evidence type="ECO:0000256" key="4">
    <source>
        <dbReference type="SAM" id="SignalP"/>
    </source>
</evidence>
<dbReference type="InterPro" id="IPR031311">
    <property type="entry name" value="CHIT_BIND_RR_consensus"/>
</dbReference>
<keyword evidence="2 4" id="KW-0732">Signal</keyword>
<name>A0A2A4J7M4_HELVI</name>
<organism evidence="5">
    <name type="scientific">Heliothis virescens</name>
    <name type="common">Tobacco budworm moth</name>
    <dbReference type="NCBI Taxonomy" id="7102"/>
    <lineage>
        <taxon>Eukaryota</taxon>
        <taxon>Metazoa</taxon>
        <taxon>Ecdysozoa</taxon>
        <taxon>Arthropoda</taxon>
        <taxon>Hexapoda</taxon>
        <taxon>Insecta</taxon>
        <taxon>Pterygota</taxon>
        <taxon>Neoptera</taxon>
        <taxon>Endopterygota</taxon>
        <taxon>Lepidoptera</taxon>
        <taxon>Glossata</taxon>
        <taxon>Ditrysia</taxon>
        <taxon>Noctuoidea</taxon>
        <taxon>Noctuidae</taxon>
        <taxon>Heliothinae</taxon>
        <taxon>Heliothis</taxon>
    </lineage>
</organism>
<feature type="chain" id="PRO_5012697867" description="Cuticle protein" evidence="4">
    <location>
        <begin position="17"/>
        <end position="105"/>
    </location>
</feature>
<evidence type="ECO:0000256" key="3">
    <source>
        <dbReference type="PROSITE-ProRule" id="PRU00497"/>
    </source>
</evidence>
<gene>
    <name evidence="5" type="ORF">B5V51_5567</name>
</gene>
<evidence type="ECO:0000256" key="2">
    <source>
        <dbReference type="ARBA" id="ARBA00022729"/>
    </source>
</evidence>
<dbReference type="STRING" id="7102.A0A2A4J7M4"/>
<dbReference type="GO" id="GO:0008010">
    <property type="term" value="F:structural constituent of chitin-based larval cuticle"/>
    <property type="evidence" value="ECO:0007669"/>
    <property type="project" value="TreeGrafter"/>
</dbReference>
<dbReference type="InterPro" id="IPR000618">
    <property type="entry name" value="Insect_cuticle"/>
</dbReference>
<sequence length="105" mass="11058">MKSFIVFALFVAVAVAVPVDPKDAVVVSQSLNNIGVDGYSYGYETSDGKKGSEAGQLKNVGSENEALEVQGEFSYVAPDGVLYSVRYIANENGFQPQGAHLPVAA</sequence>
<accession>A0A2A4J7M4</accession>
<feature type="signal peptide" evidence="4">
    <location>
        <begin position="1"/>
        <end position="16"/>
    </location>
</feature>
<protein>
    <recommendedName>
        <fullName evidence="6">Cuticle protein</fullName>
    </recommendedName>
</protein>
<dbReference type="InterPro" id="IPR050468">
    <property type="entry name" value="Cuticle_Struct_Prot"/>
</dbReference>
<dbReference type="Pfam" id="PF00379">
    <property type="entry name" value="Chitin_bind_4"/>
    <property type="match status" value="1"/>
</dbReference>
<evidence type="ECO:0008006" key="6">
    <source>
        <dbReference type="Google" id="ProtNLM"/>
    </source>
</evidence>
<dbReference type="AlphaFoldDB" id="A0A2A4J7M4"/>
<dbReference type="PANTHER" id="PTHR10380">
    <property type="entry name" value="CUTICLE PROTEIN"/>
    <property type="match status" value="1"/>
</dbReference>
<evidence type="ECO:0000256" key="1">
    <source>
        <dbReference type="ARBA" id="ARBA00022460"/>
    </source>
</evidence>
<dbReference type="GO" id="GO:0062129">
    <property type="term" value="C:chitin-based extracellular matrix"/>
    <property type="evidence" value="ECO:0007669"/>
    <property type="project" value="TreeGrafter"/>
</dbReference>
<dbReference type="PRINTS" id="PR00947">
    <property type="entry name" value="CUTICLE"/>
</dbReference>
<comment type="caution">
    <text evidence="5">The sequence shown here is derived from an EMBL/GenBank/DDBJ whole genome shotgun (WGS) entry which is preliminary data.</text>
</comment>
<dbReference type="PROSITE" id="PS00233">
    <property type="entry name" value="CHIT_BIND_RR_1"/>
    <property type="match status" value="1"/>
</dbReference>
<dbReference type="PROSITE" id="PS51155">
    <property type="entry name" value="CHIT_BIND_RR_2"/>
    <property type="match status" value="1"/>
</dbReference>
<dbReference type="EMBL" id="NWSH01002504">
    <property type="protein sequence ID" value="PCG68127.1"/>
    <property type="molecule type" value="Genomic_DNA"/>
</dbReference>
<reference evidence="5" key="1">
    <citation type="submission" date="2017-09" db="EMBL/GenBank/DDBJ databases">
        <title>Contemporary evolution of a Lepidopteran species, Heliothis virescens, in response to modern agricultural practices.</title>
        <authorList>
            <person name="Fritz M.L."/>
            <person name="Deyonke A.M."/>
            <person name="Papanicolaou A."/>
            <person name="Micinski S."/>
            <person name="Westbrook J."/>
            <person name="Gould F."/>
        </authorList>
    </citation>
    <scope>NUCLEOTIDE SEQUENCE [LARGE SCALE GENOMIC DNA]</scope>
    <source>
        <strain evidence="5">HvINT-</strain>
        <tissue evidence="5">Whole body</tissue>
    </source>
</reference>
<keyword evidence="1 3" id="KW-0193">Cuticle</keyword>